<proteinExistence type="predicted"/>
<dbReference type="Proteomes" id="UP000604117">
    <property type="component" value="Unassembled WGS sequence"/>
</dbReference>
<name>A0ABQ4CQG2_9ACTN</name>
<comment type="caution">
    <text evidence="1">The sequence shown here is derived from an EMBL/GenBank/DDBJ whole genome shotgun (WGS) entry which is preliminary data.</text>
</comment>
<evidence type="ECO:0000313" key="1">
    <source>
        <dbReference type="EMBL" id="GIF73543.1"/>
    </source>
</evidence>
<keyword evidence="2" id="KW-1185">Reference proteome</keyword>
<evidence type="ECO:0000313" key="2">
    <source>
        <dbReference type="Proteomes" id="UP000604117"/>
    </source>
</evidence>
<dbReference type="Gene3D" id="2.70.98.10">
    <property type="match status" value="1"/>
</dbReference>
<gene>
    <name evidence="1" type="ORF">Asi02nite_30610</name>
</gene>
<sequence length="345" mass="37184">MSPRWRPARNWGARAHEVTVFGHPAVVLENELLRVTVLLTGGHVVEFNHKPRDRDHVWLAPDAVRPPGAGAAAGDDVAAFLDSYPGGWQEVLPNGGAPARHRGAALAQHAELTALPWDADVLVDEPDEVAVRLSVATRRTPLRLSKVLRLRSGDPTLWVDEELTNAAPVPVEAMWGQHLAYGRPFLRPGQRITLPDGIQVHPHPSAINPPVRSVRAGGPYAWPVVPTPDGGTVDLSVVPAAGGPSEIVYLSGFGDTGWYELREPADGTGIRVSWDATVLPYLWLWHELGATAGYPWWGRAYVVGLEPFSSHPTEGLAAAVANGTALTLPPHGTLRLNWSTEVLDG</sequence>
<reference evidence="1 2" key="1">
    <citation type="submission" date="2021-01" db="EMBL/GenBank/DDBJ databases">
        <title>Whole genome shotgun sequence of Asanoa siamensis NBRC 107932.</title>
        <authorList>
            <person name="Komaki H."/>
            <person name="Tamura T."/>
        </authorList>
    </citation>
    <scope>NUCLEOTIDE SEQUENCE [LARGE SCALE GENOMIC DNA]</scope>
    <source>
        <strain evidence="1 2">NBRC 107932</strain>
    </source>
</reference>
<dbReference type="InterPro" id="IPR014718">
    <property type="entry name" value="GH-type_carb-bd"/>
</dbReference>
<evidence type="ECO:0008006" key="3">
    <source>
        <dbReference type="Google" id="ProtNLM"/>
    </source>
</evidence>
<protein>
    <recommendedName>
        <fullName evidence="3">DUF4432 family protein</fullName>
    </recommendedName>
</protein>
<dbReference type="InterPro" id="IPR011013">
    <property type="entry name" value="Gal_mutarotase_sf_dom"/>
</dbReference>
<dbReference type="RefSeq" id="WP_203713521.1">
    <property type="nucleotide sequence ID" value="NZ_BONE01000022.1"/>
</dbReference>
<organism evidence="1 2">
    <name type="scientific">Asanoa siamensis</name>
    <dbReference type="NCBI Taxonomy" id="926357"/>
    <lineage>
        <taxon>Bacteria</taxon>
        <taxon>Bacillati</taxon>
        <taxon>Actinomycetota</taxon>
        <taxon>Actinomycetes</taxon>
        <taxon>Micromonosporales</taxon>
        <taxon>Micromonosporaceae</taxon>
        <taxon>Asanoa</taxon>
    </lineage>
</organism>
<dbReference type="SUPFAM" id="SSF74650">
    <property type="entry name" value="Galactose mutarotase-like"/>
    <property type="match status" value="1"/>
</dbReference>
<accession>A0ABQ4CQG2</accession>
<dbReference type="EMBL" id="BONE01000022">
    <property type="protein sequence ID" value="GIF73543.1"/>
    <property type="molecule type" value="Genomic_DNA"/>
</dbReference>